<evidence type="ECO:0000256" key="8">
    <source>
        <dbReference type="ARBA" id="ARBA00023204"/>
    </source>
</evidence>
<evidence type="ECO:0000256" key="3">
    <source>
        <dbReference type="ARBA" id="ARBA00022763"/>
    </source>
</evidence>
<comment type="caution">
    <text evidence="12">The sequence shown here is derived from an EMBL/GenBank/DDBJ whole genome shotgun (WGS) entry which is preliminary data.</text>
</comment>
<dbReference type="SMART" id="SM01058">
    <property type="entry name" value="CarD_TRCF"/>
    <property type="match status" value="1"/>
</dbReference>
<dbReference type="InterPro" id="IPR003711">
    <property type="entry name" value="CarD-like/TRCF_RID"/>
</dbReference>
<dbReference type="InterPro" id="IPR027417">
    <property type="entry name" value="P-loop_NTPase"/>
</dbReference>
<dbReference type="InterPro" id="IPR005118">
    <property type="entry name" value="TRCF_C"/>
</dbReference>
<dbReference type="Gene3D" id="3.40.50.11180">
    <property type="match status" value="1"/>
</dbReference>
<reference evidence="12" key="2">
    <citation type="journal article" date="2021" name="PeerJ">
        <title>Extensive microbial diversity within the chicken gut microbiome revealed by metagenomics and culture.</title>
        <authorList>
            <person name="Gilroy R."/>
            <person name="Ravi A."/>
            <person name="Getino M."/>
            <person name="Pursley I."/>
            <person name="Horton D.L."/>
            <person name="Alikhan N.F."/>
            <person name="Baker D."/>
            <person name="Gharbi K."/>
            <person name="Hall N."/>
            <person name="Watson M."/>
            <person name="Adriaenssens E.M."/>
            <person name="Foster-Nyarko E."/>
            <person name="Jarju S."/>
            <person name="Secka A."/>
            <person name="Antonio M."/>
            <person name="Oren A."/>
            <person name="Chaudhuri R.R."/>
            <person name="La Ragione R."/>
            <person name="Hildebrand F."/>
            <person name="Pallen M.J."/>
        </authorList>
    </citation>
    <scope>NUCLEOTIDE SEQUENCE</scope>
    <source>
        <strain evidence="12">D5-748</strain>
    </source>
</reference>
<dbReference type="SMART" id="SM00490">
    <property type="entry name" value="HELICc"/>
    <property type="match status" value="1"/>
</dbReference>
<dbReference type="Gene3D" id="2.40.10.170">
    <property type="match status" value="1"/>
</dbReference>
<sequence>MSISSKTARELEDRLGHFSEIYCSGLFFSARWFVLSSVMKSGLHMVVLPDKESAEYCTSDFYNLIEGDRVFFLPDSGKNLERSNYKSSLGVQRTSALGKIVDYSDEKDGLVVVVTYPSAISEAVPDTERIRDSVLRLRKGDEISHERIVETLFTEGFERVDFVSAPGQFAVRGGIIDIFSYSFNNPFRISFFGDEIENINVFDCNTQLSVHEADSAEIYPDLFSEEGQEETFIYDRLPEGCTVWLDSSDMYSGQPFFTALQAFRHVFIDTPLSSQNNDVLRFSIAPQPSFNKNFELLTADIREKIETGYKVCIYGEKESQLDRLRSIFVQNGGIQPDFCPGKNIHSGFIDNEDRVCCYSDHEIFDRFHRVSIRRAVEKSEQLTINDLTSFNIGDYVVHIDYGIGIFGGLVRMRDDKGRVHEVVKLTYKDNDTVFVSVHALHKISRYRSKDSEPPKINKLGSKTWQNLKTSTKSKVKDIAKELIQLYAKRKAAKGFAFSPDSYLQQELESSFMYEDTPDQEKAVKAVKRDMEDDCPMDRLVCGDVGFGKTEVAIRAAFKAVADSKQVAVLVPTTILALQHYNTFMNRLKDFPCNIDYVSRLRTAKEVADIRERLKKGTLDIVIGTHKMLGKGFEFRDLGLLIIDEEQKFGVSAKEKLKQMKLSVDTLTLTATPIPRTLQFSLLGARDLSIINTPPPNRIPIQTEIMLFDDDEVRGIINYELNRGGQIFFVHNRVEELSGINDILHRLVPDMKICVAHGQMEPKVLENKILDFMAGDYDMLLCTTIIENGLDVPNANTIIINQAQNIGLSDLHQLRGRVGRSNKKAFCYLIVPPLTSITDDARRRLKAIEAFSDLGSGFNIAMQDLDIRGAGNLLGAEQSGFISDMGLETYQKILSEAMEELGVETGISSGRSDDIQVSDCTIETDQEALIPDSYISMTSEKIRIYKELDSLPDDRSIDRMKDKMNDRFGKMPEETGRLFDIVKIRHLAERLGFEKVIIKNGLLIAFFISNPMSKYYRSRKFADILDAVNRNAPLFELKQNDERLRVLVRNVPSIEKAYSVLKKLG</sequence>
<dbReference type="HAMAP" id="MF_00969">
    <property type="entry name" value="TRCF"/>
    <property type="match status" value="1"/>
</dbReference>
<dbReference type="PANTHER" id="PTHR47964:SF1">
    <property type="entry name" value="ATP-DEPENDENT DNA HELICASE HOMOLOG RECG, CHLOROPLASTIC"/>
    <property type="match status" value="1"/>
</dbReference>
<evidence type="ECO:0000256" key="1">
    <source>
        <dbReference type="ARBA" id="ARBA00022490"/>
    </source>
</evidence>
<keyword evidence="3 9" id="KW-0227">DNA damage</keyword>
<evidence type="ECO:0000259" key="10">
    <source>
        <dbReference type="PROSITE" id="PS51192"/>
    </source>
</evidence>
<keyword evidence="1 9" id="KW-0963">Cytoplasm</keyword>
<feature type="domain" description="Helicase C-terminal" evidence="11">
    <location>
        <begin position="699"/>
        <end position="865"/>
    </location>
</feature>
<evidence type="ECO:0000256" key="7">
    <source>
        <dbReference type="ARBA" id="ARBA00023125"/>
    </source>
</evidence>
<keyword evidence="2 9" id="KW-0547">Nucleotide-binding</keyword>
<evidence type="ECO:0000256" key="5">
    <source>
        <dbReference type="ARBA" id="ARBA00022806"/>
    </source>
</evidence>
<dbReference type="InterPro" id="IPR036101">
    <property type="entry name" value="CarD-like/TRCF_RID_sf"/>
</dbReference>
<dbReference type="GO" id="GO:0005737">
    <property type="term" value="C:cytoplasm"/>
    <property type="evidence" value="ECO:0007669"/>
    <property type="project" value="UniProtKB-SubCell"/>
</dbReference>
<dbReference type="SUPFAM" id="SSF141259">
    <property type="entry name" value="CarD-like"/>
    <property type="match status" value="1"/>
</dbReference>
<organism evidence="12 13">
    <name type="scientific">Candidatus Cryptobacteroides merdavium</name>
    <dbReference type="NCBI Taxonomy" id="2840769"/>
    <lineage>
        <taxon>Bacteria</taxon>
        <taxon>Pseudomonadati</taxon>
        <taxon>Bacteroidota</taxon>
        <taxon>Bacteroidia</taxon>
        <taxon>Bacteroidales</taxon>
        <taxon>Candidatus Cryptobacteroides</taxon>
    </lineage>
</organism>
<evidence type="ECO:0000256" key="9">
    <source>
        <dbReference type="HAMAP-Rule" id="MF_00969"/>
    </source>
</evidence>
<dbReference type="Pfam" id="PF00270">
    <property type="entry name" value="DEAD"/>
    <property type="match status" value="1"/>
</dbReference>
<dbReference type="Gene3D" id="3.40.50.300">
    <property type="entry name" value="P-loop containing nucleotide triphosphate hydrolases"/>
    <property type="match status" value="2"/>
</dbReference>
<dbReference type="PROSITE" id="PS51194">
    <property type="entry name" value="HELICASE_CTER"/>
    <property type="match status" value="1"/>
</dbReference>
<dbReference type="SMART" id="SM00982">
    <property type="entry name" value="TRCF"/>
    <property type="match status" value="1"/>
</dbReference>
<dbReference type="GO" id="GO:0003678">
    <property type="term" value="F:DNA helicase activity"/>
    <property type="evidence" value="ECO:0007669"/>
    <property type="project" value="TreeGrafter"/>
</dbReference>
<evidence type="ECO:0000256" key="4">
    <source>
        <dbReference type="ARBA" id="ARBA00022801"/>
    </source>
</evidence>
<dbReference type="GO" id="GO:0003684">
    <property type="term" value="F:damaged DNA binding"/>
    <property type="evidence" value="ECO:0007669"/>
    <property type="project" value="InterPro"/>
</dbReference>
<dbReference type="GO" id="GO:0016787">
    <property type="term" value="F:hydrolase activity"/>
    <property type="evidence" value="ECO:0007669"/>
    <property type="project" value="UniProtKB-KW"/>
</dbReference>
<comment type="subcellular location">
    <subcellularLocation>
        <location evidence="9">Cytoplasm</location>
    </subcellularLocation>
</comment>
<dbReference type="Pfam" id="PF02559">
    <property type="entry name" value="CarD_TRCF_RID"/>
    <property type="match status" value="1"/>
</dbReference>
<dbReference type="PROSITE" id="PS51192">
    <property type="entry name" value="HELICASE_ATP_BIND_1"/>
    <property type="match status" value="1"/>
</dbReference>
<keyword evidence="5" id="KW-0347">Helicase</keyword>
<dbReference type="Proteomes" id="UP000823619">
    <property type="component" value="Unassembled WGS sequence"/>
</dbReference>
<keyword evidence="7 9" id="KW-0238">DNA-binding</keyword>
<evidence type="ECO:0000313" key="13">
    <source>
        <dbReference type="Proteomes" id="UP000823619"/>
    </source>
</evidence>
<protein>
    <recommendedName>
        <fullName evidence="9">Transcription-repair-coupling factor</fullName>
        <shortName evidence="9">TRCF</shortName>
        <ecNumber evidence="9">3.6.4.-</ecNumber>
    </recommendedName>
</protein>
<feature type="domain" description="Helicase ATP-binding" evidence="10">
    <location>
        <begin position="529"/>
        <end position="690"/>
    </location>
</feature>
<comment type="function">
    <text evidence="9">Couples transcription and DNA repair by recognizing RNA polymerase (RNAP) stalled at DNA lesions. Mediates ATP-dependent release of RNAP and its truncated transcript from the DNA, and recruitment of nucleotide excision repair machinery to the damaged site.</text>
</comment>
<evidence type="ECO:0000313" key="12">
    <source>
        <dbReference type="EMBL" id="MBO8445084.1"/>
    </source>
</evidence>
<dbReference type="Pfam" id="PF17757">
    <property type="entry name" value="UvrB_inter"/>
    <property type="match status" value="1"/>
</dbReference>
<gene>
    <name evidence="9 12" type="primary">mfd</name>
    <name evidence="12" type="ORF">IAC23_05240</name>
</gene>
<proteinExistence type="inferred from homology"/>
<evidence type="ECO:0000259" key="11">
    <source>
        <dbReference type="PROSITE" id="PS51194"/>
    </source>
</evidence>
<dbReference type="InterPro" id="IPR011545">
    <property type="entry name" value="DEAD/DEAH_box_helicase_dom"/>
</dbReference>
<dbReference type="InterPro" id="IPR004576">
    <property type="entry name" value="Mfd"/>
</dbReference>
<dbReference type="InterPro" id="IPR014001">
    <property type="entry name" value="Helicase_ATP-bd"/>
</dbReference>
<dbReference type="Gene3D" id="3.90.1150.50">
    <property type="entry name" value="Transcription-repair-coupling factor, D7 domain"/>
    <property type="match status" value="1"/>
</dbReference>
<dbReference type="Gene3D" id="3.30.2060.10">
    <property type="entry name" value="Penicillin-binding protein 1b domain"/>
    <property type="match status" value="1"/>
</dbReference>
<dbReference type="SUPFAM" id="SSF52540">
    <property type="entry name" value="P-loop containing nucleoside triphosphate hydrolases"/>
    <property type="match status" value="3"/>
</dbReference>
<name>A0A9D9EC79_9BACT</name>
<dbReference type="SUPFAM" id="SSF143517">
    <property type="entry name" value="TRCF domain-like"/>
    <property type="match status" value="1"/>
</dbReference>
<keyword evidence="6 9" id="KW-0067">ATP-binding</keyword>
<dbReference type="InterPro" id="IPR037235">
    <property type="entry name" value="TRCF-like_C_D7"/>
</dbReference>
<dbReference type="Pfam" id="PF00271">
    <property type="entry name" value="Helicase_C"/>
    <property type="match status" value="1"/>
</dbReference>
<reference evidence="12" key="1">
    <citation type="submission" date="2020-10" db="EMBL/GenBank/DDBJ databases">
        <authorList>
            <person name="Gilroy R."/>
        </authorList>
    </citation>
    <scope>NUCLEOTIDE SEQUENCE</scope>
    <source>
        <strain evidence="12">D5-748</strain>
    </source>
</reference>
<dbReference type="EC" id="3.6.4.-" evidence="9"/>
<dbReference type="GO" id="GO:0005524">
    <property type="term" value="F:ATP binding"/>
    <property type="evidence" value="ECO:0007669"/>
    <property type="project" value="UniProtKB-UniRule"/>
</dbReference>
<dbReference type="InterPro" id="IPR047112">
    <property type="entry name" value="RecG/Mfd"/>
</dbReference>
<dbReference type="EMBL" id="JADIMO010000063">
    <property type="protein sequence ID" value="MBO8445084.1"/>
    <property type="molecule type" value="Genomic_DNA"/>
</dbReference>
<dbReference type="GO" id="GO:0000716">
    <property type="term" value="P:transcription-coupled nucleotide-excision repair, DNA damage recognition"/>
    <property type="evidence" value="ECO:0007669"/>
    <property type="project" value="UniProtKB-UniRule"/>
</dbReference>
<keyword evidence="8 9" id="KW-0234">DNA repair</keyword>
<evidence type="ECO:0000256" key="2">
    <source>
        <dbReference type="ARBA" id="ARBA00022741"/>
    </source>
</evidence>
<dbReference type="InterPro" id="IPR001650">
    <property type="entry name" value="Helicase_C-like"/>
</dbReference>
<dbReference type="Pfam" id="PF03461">
    <property type="entry name" value="TRCF"/>
    <property type="match status" value="1"/>
</dbReference>
<dbReference type="NCBIfam" id="TIGR00580">
    <property type="entry name" value="mfd"/>
    <property type="match status" value="1"/>
</dbReference>
<accession>A0A9D9EC79</accession>
<dbReference type="SMART" id="SM00487">
    <property type="entry name" value="DEXDc"/>
    <property type="match status" value="1"/>
</dbReference>
<dbReference type="InterPro" id="IPR041471">
    <property type="entry name" value="UvrB_inter"/>
</dbReference>
<dbReference type="PANTHER" id="PTHR47964">
    <property type="entry name" value="ATP-DEPENDENT DNA HELICASE HOMOLOG RECG, CHLOROPLASTIC"/>
    <property type="match status" value="1"/>
</dbReference>
<comment type="similarity">
    <text evidence="9">In the N-terminal section; belongs to the UvrB family.</text>
</comment>
<evidence type="ECO:0000256" key="6">
    <source>
        <dbReference type="ARBA" id="ARBA00022840"/>
    </source>
</evidence>
<dbReference type="AlphaFoldDB" id="A0A9D9EC79"/>
<dbReference type="GO" id="GO:0006355">
    <property type="term" value="P:regulation of DNA-templated transcription"/>
    <property type="evidence" value="ECO:0007669"/>
    <property type="project" value="UniProtKB-UniRule"/>
</dbReference>
<dbReference type="CDD" id="cd17991">
    <property type="entry name" value="DEXHc_TRCF"/>
    <property type="match status" value="1"/>
</dbReference>
<comment type="similarity">
    <text evidence="9">In the C-terminal section; belongs to the helicase family. RecG subfamily.</text>
</comment>
<keyword evidence="4 9" id="KW-0378">Hydrolase</keyword>